<evidence type="ECO:0000256" key="4">
    <source>
        <dbReference type="ARBA" id="ARBA00022692"/>
    </source>
</evidence>
<name>A0ABX1K5Y7_9MICO</name>
<dbReference type="Gene3D" id="1.20.1720.10">
    <property type="entry name" value="Multidrug resistance protein D"/>
    <property type="match status" value="1"/>
</dbReference>
<dbReference type="RefSeq" id="WP_168910936.1">
    <property type="nucleotide sequence ID" value="NZ_JABACI010000001.1"/>
</dbReference>
<evidence type="ECO:0000313" key="10">
    <source>
        <dbReference type="Proteomes" id="UP001429745"/>
    </source>
</evidence>
<dbReference type="PROSITE" id="PS50850">
    <property type="entry name" value="MFS"/>
    <property type="match status" value="1"/>
</dbReference>
<feature type="transmembrane region" description="Helical" evidence="7">
    <location>
        <begin position="336"/>
        <end position="357"/>
    </location>
</feature>
<dbReference type="EMBL" id="JABACI010000001">
    <property type="protein sequence ID" value="NLP82426.1"/>
    <property type="molecule type" value="Genomic_DNA"/>
</dbReference>
<evidence type="ECO:0000256" key="3">
    <source>
        <dbReference type="ARBA" id="ARBA00022475"/>
    </source>
</evidence>
<dbReference type="CDD" id="cd17321">
    <property type="entry name" value="MFS_MMR_MDR_like"/>
    <property type="match status" value="1"/>
</dbReference>
<feature type="transmembrane region" description="Helical" evidence="7">
    <location>
        <begin position="273"/>
        <end position="298"/>
    </location>
</feature>
<comment type="subcellular location">
    <subcellularLocation>
        <location evidence="1">Cell membrane</location>
        <topology evidence="1">Multi-pass membrane protein</topology>
    </subcellularLocation>
</comment>
<evidence type="ECO:0000256" key="1">
    <source>
        <dbReference type="ARBA" id="ARBA00004651"/>
    </source>
</evidence>
<feature type="transmembrane region" description="Helical" evidence="7">
    <location>
        <begin position="56"/>
        <end position="75"/>
    </location>
</feature>
<feature type="transmembrane region" description="Helical" evidence="7">
    <location>
        <begin position="117"/>
        <end position="134"/>
    </location>
</feature>
<evidence type="ECO:0000259" key="8">
    <source>
        <dbReference type="PROSITE" id="PS50850"/>
    </source>
</evidence>
<dbReference type="Proteomes" id="UP001429745">
    <property type="component" value="Unassembled WGS sequence"/>
</dbReference>
<feature type="transmembrane region" description="Helical" evidence="7">
    <location>
        <begin position="435"/>
        <end position="454"/>
    </location>
</feature>
<keyword evidence="10" id="KW-1185">Reference proteome</keyword>
<feature type="transmembrane region" description="Helical" evidence="7">
    <location>
        <begin position="21"/>
        <end position="44"/>
    </location>
</feature>
<keyword evidence="3" id="KW-1003">Cell membrane</keyword>
<dbReference type="InterPro" id="IPR036259">
    <property type="entry name" value="MFS_trans_sf"/>
</dbReference>
<evidence type="ECO:0000256" key="7">
    <source>
        <dbReference type="SAM" id="Phobius"/>
    </source>
</evidence>
<evidence type="ECO:0000256" key="6">
    <source>
        <dbReference type="ARBA" id="ARBA00023136"/>
    </source>
</evidence>
<dbReference type="PANTHER" id="PTHR42718">
    <property type="entry name" value="MAJOR FACILITATOR SUPERFAMILY MULTIDRUG TRANSPORTER MFSC"/>
    <property type="match status" value="1"/>
</dbReference>
<feature type="transmembrane region" description="Helical" evidence="7">
    <location>
        <begin position="87"/>
        <end position="105"/>
    </location>
</feature>
<proteinExistence type="predicted"/>
<feature type="transmembrane region" description="Helical" evidence="7">
    <location>
        <begin position="146"/>
        <end position="167"/>
    </location>
</feature>
<feature type="transmembrane region" description="Helical" evidence="7">
    <location>
        <begin position="232"/>
        <end position="253"/>
    </location>
</feature>
<evidence type="ECO:0000256" key="2">
    <source>
        <dbReference type="ARBA" id="ARBA00022448"/>
    </source>
</evidence>
<feature type="transmembrane region" description="Helical" evidence="7">
    <location>
        <begin position="173"/>
        <end position="191"/>
    </location>
</feature>
<comment type="caution">
    <text evidence="9">The sequence shown here is derived from an EMBL/GenBank/DDBJ whole genome shotgun (WGS) entry which is preliminary data.</text>
</comment>
<evidence type="ECO:0000313" key="9">
    <source>
        <dbReference type="EMBL" id="NLP82426.1"/>
    </source>
</evidence>
<feature type="domain" description="Major facilitator superfamily (MFS) profile" evidence="8">
    <location>
        <begin position="21"/>
        <end position="458"/>
    </location>
</feature>
<gene>
    <name evidence="9" type="ORF">HF576_01040</name>
</gene>
<evidence type="ECO:0000256" key="5">
    <source>
        <dbReference type="ARBA" id="ARBA00022989"/>
    </source>
</evidence>
<feature type="transmembrane region" description="Helical" evidence="7">
    <location>
        <begin position="363"/>
        <end position="386"/>
    </location>
</feature>
<accession>A0ABX1K5Y7</accession>
<sequence length="462" mass="46586">MSTSPRETPVATEQYRRRWQMLAFLGIAQLMLIIDVTVVALALPQIGAELELSRSALTWVVSIYALVFGGLMLLGGKAADVFGSRRVVLTGLAVFTIASLLTGFASDPVTLLVGRGVQGLGAAAMSPAALSVIARTFSGAELAKALGVWSALGGAGAALGVLLGGLLTSGPGWSWVFWVNVPIGVLLFVALQRTVPKLSGAGGALDWLGAGLVTLSTAAVIYGLVAAGEAGWLSPVVLLPILAGAIGYALFAWRQRVARAPLIDLGMLARRPVIAGLGLIFVATALMIAVFFLGSFIFQRVHGFSALDTGLVFLPVAIGTIAGAQVGGRTLPRFGLRTIAVTGLVITAIGLTAAAAIASMTVLVIAMSVAAFGIGMVFVAASTSMFTAVAPHEAGVGSGALSTMHEFGAATGVSAVSSVAAAALVGSSLTAYNLALWFGVVVAAVAAAVAVLVVPGRAPAAQ</sequence>
<dbReference type="Gene3D" id="1.20.1250.20">
    <property type="entry name" value="MFS general substrate transporter like domains"/>
    <property type="match status" value="1"/>
</dbReference>
<reference evidence="9 10" key="1">
    <citation type="submission" date="2020-04" db="EMBL/GenBank/DDBJ databases">
        <title>CFH 90308 Microbacterium sp.</title>
        <authorList>
            <person name="Nie G."/>
            <person name="Ming H."/>
            <person name="Xia T."/>
        </authorList>
    </citation>
    <scope>NUCLEOTIDE SEQUENCE [LARGE SCALE GENOMIC DNA]</scope>
    <source>
        <strain evidence="9 10">CFH 90308</strain>
    </source>
</reference>
<feature type="transmembrane region" description="Helical" evidence="7">
    <location>
        <begin position="203"/>
        <end position="226"/>
    </location>
</feature>
<dbReference type="InterPro" id="IPR020846">
    <property type="entry name" value="MFS_dom"/>
</dbReference>
<keyword evidence="5 7" id="KW-1133">Transmembrane helix</keyword>
<dbReference type="SUPFAM" id="SSF103473">
    <property type="entry name" value="MFS general substrate transporter"/>
    <property type="match status" value="1"/>
</dbReference>
<dbReference type="PRINTS" id="PR01036">
    <property type="entry name" value="TCRTETB"/>
</dbReference>
<dbReference type="PANTHER" id="PTHR42718:SF46">
    <property type="entry name" value="BLR6921 PROTEIN"/>
    <property type="match status" value="1"/>
</dbReference>
<keyword evidence="6 7" id="KW-0472">Membrane</keyword>
<keyword evidence="2" id="KW-0813">Transport</keyword>
<protein>
    <submittedName>
        <fullName evidence="9">MFS transporter</fullName>
    </submittedName>
</protein>
<feature type="transmembrane region" description="Helical" evidence="7">
    <location>
        <begin position="407"/>
        <end position="429"/>
    </location>
</feature>
<organism evidence="9 10">
    <name type="scientific">Microbacterium salsuginis</name>
    <dbReference type="NCBI Taxonomy" id="2722803"/>
    <lineage>
        <taxon>Bacteria</taxon>
        <taxon>Bacillati</taxon>
        <taxon>Actinomycetota</taxon>
        <taxon>Actinomycetes</taxon>
        <taxon>Micrococcales</taxon>
        <taxon>Microbacteriaceae</taxon>
        <taxon>Microbacterium</taxon>
    </lineage>
</organism>
<dbReference type="Pfam" id="PF07690">
    <property type="entry name" value="MFS_1"/>
    <property type="match status" value="1"/>
</dbReference>
<feature type="transmembrane region" description="Helical" evidence="7">
    <location>
        <begin position="304"/>
        <end position="324"/>
    </location>
</feature>
<dbReference type="InterPro" id="IPR011701">
    <property type="entry name" value="MFS"/>
</dbReference>
<keyword evidence="4 7" id="KW-0812">Transmembrane</keyword>